<evidence type="ECO:0000313" key="1">
    <source>
        <dbReference type="EMBL" id="KTB35122.1"/>
    </source>
</evidence>
<name>A0A0W0FG40_MONRR</name>
<dbReference type="Proteomes" id="UP000054988">
    <property type="component" value="Unassembled WGS sequence"/>
</dbReference>
<gene>
    <name evidence="1" type="ORF">WG66_12302</name>
</gene>
<dbReference type="EMBL" id="LATX01002016">
    <property type="protein sequence ID" value="KTB35122.1"/>
    <property type="molecule type" value="Genomic_DNA"/>
</dbReference>
<organism evidence="1 2">
    <name type="scientific">Moniliophthora roreri</name>
    <name type="common">Frosty pod rot fungus</name>
    <name type="synonym">Monilia roreri</name>
    <dbReference type="NCBI Taxonomy" id="221103"/>
    <lineage>
        <taxon>Eukaryota</taxon>
        <taxon>Fungi</taxon>
        <taxon>Dikarya</taxon>
        <taxon>Basidiomycota</taxon>
        <taxon>Agaricomycotina</taxon>
        <taxon>Agaricomycetes</taxon>
        <taxon>Agaricomycetidae</taxon>
        <taxon>Agaricales</taxon>
        <taxon>Marasmiineae</taxon>
        <taxon>Marasmiaceae</taxon>
        <taxon>Moniliophthora</taxon>
    </lineage>
</organism>
<sequence>MAKKEKYIAPHRREKQVKNNGSLYLNPEDVIAA</sequence>
<protein>
    <submittedName>
        <fullName evidence="1">Uncharacterized protein</fullName>
    </submittedName>
</protein>
<accession>A0A0W0FG40</accession>
<evidence type="ECO:0000313" key="2">
    <source>
        <dbReference type="Proteomes" id="UP000054988"/>
    </source>
</evidence>
<dbReference type="AlphaFoldDB" id="A0A0W0FG40"/>
<proteinExistence type="predicted"/>
<comment type="caution">
    <text evidence="1">The sequence shown here is derived from an EMBL/GenBank/DDBJ whole genome shotgun (WGS) entry which is preliminary data.</text>
</comment>
<reference evidence="1 2" key="1">
    <citation type="submission" date="2015-12" db="EMBL/GenBank/DDBJ databases">
        <title>Draft genome sequence of Moniliophthora roreri, the causal agent of frosty pod rot of cacao.</title>
        <authorList>
            <person name="Aime M.C."/>
            <person name="Diaz-Valderrama J.R."/>
            <person name="Kijpornyongpan T."/>
            <person name="Phillips-Mora W."/>
        </authorList>
    </citation>
    <scope>NUCLEOTIDE SEQUENCE [LARGE SCALE GENOMIC DNA]</scope>
    <source>
        <strain evidence="1 2">MCA 2952</strain>
    </source>
</reference>